<dbReference type="EMBL" id="BMAW01023693">
    <property type="protein sequence ID" value="GFT84074.1"/>
    <property type="molecule type" value="Genomic_DNA"/>
</dbReference>
<evidence type="ECO:0000313" key="2">
    <source>
        <dbReference type="Proteomes" id="UP000887013"/>
    </source>
</evidence>
<proteinExistence type="predicted"/>
<organism evidence="1 2">
    <name type="scientific">Nephila pilipes</name>
    <name type="common">Giant wood spider</name>
    <name type="synonym">Nephila maculata</name>
    <dbReference type="NCBI Taxonomy" id="299642"/>
    <lineage>
        <taxon>Eukaryota</taxon>
        <taxon>Metazoa</taxon>
        <taxon>Ecdysozoa</taxon>
        <taxon>Arthropoda</taxon>
        <taxon>Chelicerata</taxon>
        <taxon>Arachnida</taxon>
        <taxon>Araneae</taxon>
        <taxon>Araneomorphae</taxon>
        <taxon>Entelegynae</taxon>
        <taxon>Araneoidea</taxon>
        <taxon>Nephilidae</taxon>
        <taxon>Nephila</taxon>
    </lineage>
</organism>
<name>A0A8X6U2P4_NEPPI</name>
<evidence type="ECO:0000313" key="1">
    <source>
        <dbReference type="EMBL" id="GFT84074.1"/>
    </source>
</evidence>
<sequence length="119" mass="13261">MTVASSKEERGGNELVPFRPLPVRERSRKHSASAFSIPLLYCFMQNRIPFSSPQIVRTLPPPFSQSSGQVAVGNSFLGRSKRCPLCRGEEPLGHLRMRLMNSGLMTSLSGRSWPMKGTR</sequence>
<comment type="caution">
    <text evidence="1">The sequence shown here is derived from an EMBL/GenBank/DDBJ whole genome shotgun (WGS) entry which is preliminary data.</text>
</comment>
<gene>
    <name evidence="1" type="ORF">NPIL_547791</name>
</gene>
<keyword evidence="2" id="KW-1185">Reference proteome</keyword>
<accession>A0A8X6U2P4</accession>
<dbReference type="AlphaFoldDB" id="A0A8X6U2P4"/>
<dbReference type="Proteomes" id="UP000887013">
    <property type="component" value="Unassembled WGS sequence"/>
</dbReference>
<reference evidence="1" key="1">
    <citation type="submission" date="2020-08" db="EMBL/GenBank/DDBJ databases">
        <title>Multicomponent nature underlies the extraordinary mechanical properties of spider dragline silk.</title>
        <authorList>
            <person name="Kono N."/>
            <person name="Nakamura H."/>
            <person name="Mori M."/>
            <person name="Yoshida Y."/>
            <person name="Ohtoshi R."/>
            <person name="Malay A.D."/>
            <person name="Moran D.A.P."/>
            <person name="Tomita M."/>
            <person name="Numata K."/>
            <person name="Arakawa K."/>
        </authorList>
    </citation>
    <scope>NUCLEOTIDE SEQUENCE</scope>
</reference>
<protein>
    <submittedName>
        <fullName evidence="1">Uncharacterized protein</fullName>
    </submittedName>
</protein>